<dbReference type="PANTHER" id="PTHR33877:SF1">
    <property type="entry name" value="TYPE IV METHYL-DIRECTED RESTRICTION ENZYME ECOKMCRA"/>
    <property type="match status" value="1"/>
</dbReference>
<dbReference type="InterPro" id="IPR002711">
    <property type="entry name" value="HNH"/>
</dbReference>
<feature type="domain" description="HNH nuclease" evidence="1">
    <location>
        <begin position="219"/>
        <end position="276"/>
    </location>
</feature>
<gene>
    <name evidence="2" type="ORF">FORC53_1390</name>
</gene>
<dbReference type="GO" id="GO:0003676">
    <property type="term" value="F:nucleic acid binding"/>
    <property type="evidence" value="ECO:0007669"/>
    <property type="project" value="InterPro"/>
</dbReference>
<dbReference type="GO" id="GO:0008270">
    <property type="term" value="F:zinc ion binding"/>
    <property type="evidence" value="ECO:0007669"/>
    <property type="project" value="InterPro"/>
</dbReference>
<proteinExistence type="predicted"/>
<evidence type="ECO:0000313" key="3">
    <source>
        <dbReference type="Proteomes" id="UP000263418"/>
    </source>
</evidence>
<reference evidence="2 3" key="1">
    <citation type="submission" date="2017-01" db="EMBL/GenBank/DDBJ databases">
        <title>Complete Genome Sequence of Vibrio vulnificus FORC_053.</title>
        <authorList>
            <consortium name="Food-borne Pathogen Omics Research Center"/>
            <person name="Chung H.Y."/>
            <person name="Na E.J."/>
            <person name="Song J.S."/>
            <person name="Kim H."/>
            <person name="Lee J.-H."/>
            <person name="Ryu S."/>
            <person name="Choi S.H."/>
        </authorList>
    </citation>
    <scope>NUCLEOTIDE SEQUENCE [LARGE SCALE GENOMIC DNA]</scope>
    <source>
        <strain evidence="2 3">FORC_053</strain>
    </source>
</reference>
<dbReference type="Proteomes" id="UP000263418">
    <property type="component" value="Chromosome 1"/>
</dbReference>
<keyword evidence="2" id="KW-0378">Hydrolase</keyword>
<keyword evidence="2" id="KW-0540">Nuclease</keyword>
<keyword evidence="2" id="KW-0255">Endonuclease</keyword>
<dbReference type="InterPro" id="IPR003615">
    <property type="entry name" value="HNH_nuc"/>
</dbReference>
<dbReference type="EMBL" id="CP019290">
    <property type="protein sequence ID" value="AXX59729.1"/>
    <property type="molecule type" value="Genomic_DNA"/>
</dbReference>
<dbReference type="CDD" id="cd00085">
    <property type="entry name" value="HNHc"/>
    <property type="match status" value="1"/>
</dbReference>
<protein>
    <submittedName>
        <fullName evidence="2">HNH endonuclease</fullName>
    </submittedName>
</protein>
<dbReference type="InterPro" id="IPR052892">
    <property type="entry name" value="NA-targeting_endonuclease"/>
</dbReference>
<dbReference type="Pfam" id="PF01844">
    <property type="entry name" value="HNH"/>
    <property type="match status" value="1"/>
</dbReference>
<dbReference type="SMART" id="SM00507">
    <property type="entry name" value="HNHc"/>
    <property type="match status" value="1"/>
</dbReference>
<dbReference type="PANTHER" id="PTHR33877">
    <property type="entry name" value="SLL1193 PROTEIN"/>
    <property type="match status" value="1"/>
</dbReference>
<evidence type="ECO:0000259" key="1">
    <source>
        <dbReference type="SMART" id="SM00507"/>
    </source>
</evidence>
<organism evidence="2 3">
    <name type="scientific">Vibrio vulnificus</name>
    <dbReference type="NCBI Taxonomy" id="672"/>
    <lineage>
        <taxon>Bacteria</taxon>
        <taxon>Pseudomonadati</taxon>
        <taxon>Pseudomonadota</taxon>
        <taxon>Gammaproteobacteria</taxon>
        <taxon>Vibrionales</taxon>
        <taxon>Vibrionaceae</taxon>
        <taxon>Vibrio</taxon>
    </lineage>
</organism>
<dbReference type="GO" id="GO:0004519">
    <property type="term" value="F:endonuclease activity"/>
    <property type="evidence" value="ECO:0007669"/>
    <property type="project" value="UniProtKB-KW"/>
</dbReference>
<sequence>MAFLVCGEFWWCKWSAETWFERHSPLNAALEFTESIVKLLSEEQYLLDGYGAADIVVKTIFDIENSDWHHLELDMLGCYELEELLERIIKWNKTTILHEAIYNIIYAGVEWYADKIEHEEFIKEYADTITRNSLESGLEIINSGYSEQSLDDNYWKTVESISKTLTDTAFIILFGDRDFLYKFQLFLREIVQKSLKSEFPDLLKKDGVLKRPRTQPPQWLKKAVFHRDKGKCQLCGKDLTGFYAIENINLDHMVPLEESGNSDPTNFQLTCEHCNKSKGKKLLVKKAVVQRYW</sequence>
<name>A0AAN1PML4_VIBVL</name>
<accession>A0AAN1PML4</accession>
<evidence type="ECO:0000313" key="2">
    <source>
        <dbReference type="EMBL" id="AXX59729.1"/>
    </source>
</evidence>
<dbReference type="AlphaFoldDB" id="A0AAN1PML4"/>
<dbReference type="Gene3D" id="1.10.30.50">
    <property type="match status" value="1"/>
</dbReference>